<feature type="compositionally biased region" description="Low complexity" evidence="10">
    <location>
        <begin position="140"/>
        <end position="150"/>
    </location>
</feature>
<dbReference type="Proteomes" id="UP000323671">
    <property type="component" value="Chromosome"/>
</dbReference>
<evidence type="ECO:0000256" key="7">
    <source>
        <dbReference type="ARBA" id="ARBA00022927"/>
    </source>
</evidence>
<sequence>MVVQIRPANRPGVSVSREGGREFPEGLPAARPNAHPRPAAAVPAWRSLVVPLLLSLAMHGLALLESLRPPELAPVALPLQARLVAAEGRQPDRPAAQPPLPLSPPSPPSSPRPAPPATRAKAPPLPAVAPLPRLALATPATPATSATPAPASAPPASPPPAVAPAGSGPATPSPPGARPDSGTGGAREGAPAENAVSPDTLRAYTIALGASAGRLRRYPALARERGWEGRVEVVVALLPGMAQPRVSLKQSSGHELLDEQALRMVRGAVDNVPLPEGLRGRTITVRLPVEFSLAAE</sequence>
<feature type="compositionally biased region" description="Low complexity" evidence="10">
    <location>
        <begin position="28"/>
        <end position="37"/>
    </location>
</feature>
<evidence type="ECO:0000256" key="2">
    <source>
        <dbReference type="ARBA" id="ARBA00006555"/>
    </source>
</evidence>
<evidence type="ECO:0000313" key="12">
    <source>
        <dbReference type="EMBL" id="QEL64344.1"/>
    </source>
</evidence>
<accession>A0A5C1E6T1</accession>
<dbReference type="PANTHER" id="PTHR33446">
    <property type="entry name" value="PROTEIN TONB-RELATED"/>
    <property type="match status" value="1"/>
</dbReference>
<comment type="subcellular location">
    <subcellularLocation>
        <location evidence="1">Cell inner membrane</location>
        <topology evidence="1">Single-pass membrane protein</topology>
        <orientation evidence="1">Periplasmic side</orientation>
    </subcellularLocation>
</comment>
<organism evidence="12 13">
    <name type="scientific">Oryzomicrobium terrae</name>
    <dbReference type="NCBI Taxonomy" id="1735038"/>
    <lineage>
        <taxon>Bacteria</taxon>
        <taxon>Pseudomonadati</taxon>
        <taxon>Pseudomonadota</taxon>
        <taxon>Betaproteobacteria</taxon>
        <taxon>Rhodocyclales</taxon>
        <taxon>Rhodocyclaceae</taxon>
        <taxon>Oryzomicrobium</taxon>
    </lineage>
</organism>
<dbReference type="InterPro" id="IPR051045">
    <property type="entry name" value="TonB-dependent_transducer"/>
</dbReference>
<dbReference type="Gene3D" id="3.30.1150.10">
    <property type="match status" value="1"/>
</dbReference>
<keyword evidence="9" id="KW-0472">Membrane</keyword>
<dbReference type="GO" id="GO:0055085">
    <property type="term" value="P:transmembrane transport"/>
    <property type="evidence" value="ECO:0007669"/>
    <property type="project" value="InterPro"/>
</dbReference>
<comment type="similarity">
    <text evidence="2">Belongs to the TonB family.</text>
</comment>
<evidence type="ECO:0000256" key="9">
    <source>
        <dbReference type="ARBA" id="ARBA00023136"/>
    </source>
</evidence>
<keyword evidence="5" id="KW-0997">Cell inner membrane</keyword>
<evidence type="ECO:0000256" key="1">
    <source>
        <dbReference type="ARBA" id="ARBA00004383"/>
    </source>
</evidence>
<feature type="compositionally biased region" description="Pro residues" evidence="10">
    <location>
        <begin position="96"/>
        <end position="116"/>
    </location>
</feature>
<dbReference type="KEGG" id="otr:OTERR_08680"/>
<dbReference type="PROSITE" id="PS52015">
    <property type="entry name" value="TONB_CTD"/>
    <property type="match status" value="1"/>
</dbReference>
<dbReference type="GO" id="GO:0098797">
    <property type="term" value="C:plasma membrane protein complex"/>
    <property type="evidence" value="ECO:0007669"/>
    <property type="project" value="TreeGrafter"/>
</dbReference>
<evidence type="ECO:0000256" key="3">
    <source>
        <dbReference type="ARBA" id="ARBA00022448"/>
    </source>
</evidence>
<feature type="region of interest" description="Disordered" evidence="10">
    <location>
        <begin position="88"/>
        <end position="125"/>
    </location>
</feature>
<protein>
    <recommendedName>
        <fullName evidence="11">TonB C-terminal domain-containing protein</fullName>
    </recommendedName>
</protein>
<evidence type="ECO:0000256" key="8">
    <source>
        <dbReference type="ARBA" id="ARBA00022989"/>
    </source>
</evidence>
<keyword evidence="3" id="KW-0813">Transport</keyword>
<feature type="region of interest" description="Disordered" evidence="10">
    <location>
        <begin position="1"/>
        <end position="37"/>
    </location>
</feature>
<evidence type="ECO:0000313" key="13">
    <source>
        <dbReference type="Proteomes" id="UP000323671"/>
    </source>
</evidence>
<dbReference type="InterPro" id="IPR006260">
    <property type="entry name" value="TonB/TolA_C"/>
</dbReference>
<evidence type="ECO:0000256" key="10">
    <source>
        <dbReference type="SAM" id="MobiDB-lite"/>
    </source>
</evidence>
<dbReference type="EMBL" id="CP022579">
    <property type="protein sequence ID" value="QEL64344.1"/>
    <property type="molecule type" value="Genomic_DNA"/>
</dbReference>
<dbReference type="SUPFAM" id="SSF74653">
    <property type="entry name" value="TolA/TonB C-terminal domain"/>
    <property type="match status" value="1"/>
</dbReference>
<evidence type="ECO:0000256" key="4">
    <source>
        <dbReference type="ARBA" id="ARBA00022475"/>
    </source>
</evidence>
<dbReference type="InterPro" id="IPR037682">
    <property type="entry name" value="TonB_C"/>
</dbReference>
<dbReference type="Pfam" id="PF03544">
    <property type="entry name" value="TonB_C"/>
    <property type="match status" value="1"/>
</dbReference>
<feature type="compositionally biased region" description="Pro residues" evidence="10">
    <location>
        <begin position="151"/>
        <end position="162"/>
    </location>
</feature>
<keyword evidence="8" id="KW-1133">Transmembrane helix</keyword>
<dbReference type="NCBIfam" id="TIGR01352">
    <property type="entry name" value="tonB_Cterm"/>
    <property type="match status" value="1"/>
</dbReference>
<dbReference type="GO" id="GO:0015031">
    <property type="term" value="P:protein transport"/>
    <property type="evidence" value="ECO:0007669"/>
    <property type="project" value="UniProtKB-KW"/>
</dbReference>
<reference evidence="12 13" key="1">
    <citation type="submission" date="2017-07" db="EMBL/GenBank/DDBJ databases">
        <title>Complete genome sequence of Oryzomicrobium terrae TPP412.</title>
        <authorList>
            <person name="Chiu L.-W."/>
            <person name="Lo K.-J."/>
            <person name="Tsai Y.-M."/>
            <person name="Lin S.-S."/>
            <person name="Kuo C.-H."/>
            <person name="Liu C.-T."/>
        </authorList>
    </citation>
    <scope>NUCLEOTIDE SEQUENCE [LARGE SCALE GENOMIC DNA]</scope>
    <source>
        <strain evidence="12 13">TPP412</strain>
    </source>
</reference>
<keyword evidence="6" id="KW-0812">Transmembrane</keyword>
<evidence type="ECO:0000256" key="6">
    <source>
        <dbReference type="ARBA" id="ARBA00022692"/>
    </source>
</evidence>
<dbReference type="GO" id="GO:0031992">
    <property type="term" value="F:energy transducer activity"/>
    <property type="evidence" value="ECO:0007669"/>
    <property type="project" value="TreeGrafter"/>
</dbReference>
<evidence type="ECO:0000256" key="5">
    <source>
        <dbReference type="ARBA" id="ARBA00022519"/>
    </source>
</evidence>
<proteinExistence type="inferred from homology"/>
<gene>
    <name evidence="12" type="ORF">OTERR_08680</name>
</gene>
<name>A0A5C1E6T1_9RHOO</name>
<keyword evidence="4" id="KW-1003">Cell membrane</keyword>
<feature type="domain" description="TonB C-terminal" evidence="11">
    <location>
        <begin position="203"/>
        <end position="296"/>
    </location>
</feature>
<dbReference type="AlphaFoldDB" id="A0A5C1E6T1"/>
<keyword evidence="13" id="KW-1185">Reference proteome</keyword>
<dbReference type="PANTHER" id="PTHR33446:SF2">
    <property type="entry name" value="PROTEIN TONB"/>
    <property type="match status" value="1"/>
</dbReference>
<feature type="region of interest" description="Disordered" evidence="10">
    <location>
        <begin position="140"/>
        <end position="197"/>
    </location>
</feature>
<evidence type="ECO:0000259" key="11">
    <source>
        <dbReference type="PROSITE" id="PS52015"/>
    </source>
</evidence>
<keyword evidence="7" id="KW-0653">Protein transport</keyword>